<dbReference type="InterPro" id="IPR055207">
    <property type="entry name" value="POLR3C_WHD"/>
</dbReference>
<evidence type="ECO:0000313" key="13">
    <source>
        <dbReference type="EMBL" id="KAG1536822.1"/>
    </source>
</evidence>
<proteinExistence type="inferred from homology"/>
<evidence type="ECO:0000313" key="14">
    <source>
        <dbReference type="Proteomes" id="UP000717996"/>
    </source>
</evidence>
<keyword evidence="5 9" id="KW-0240">DNA-directed RNA polymerase</keyword>
<keyword evidence="6 9" id="KW-0804">Transcription</keyword>
<dbReference type="OrthoDB" id="272392at2759"/>
<organism evidence="13 14">
    <name type="scientific">Rhizopus oryzae</name>
    <name type="common">Mucormycosis agent</name>
    <name type="synonym">Rhizopus arrhizus var. delemar</name>
    <dbReference type="NCBI Taxonomy" id="64495"/>
    <lineage>
        <taxon>Eukaryota</taxon>
        <taxon>Fungi</taxon>
        <taxon>Fungi incertae sedis</taxon>
        <taxon>Mucoromycota</taxon>
        <taxon>Mucoromycotina</taxon>
        <taxon>Mucoromycetes</taxon>
        <taxon>Mucorales</taxon>
        <taxon>Mucorineae</taxon>
        <taxon>Rhizopodaceae</taxon>
        <taxon>Rhizopus</taxon>
    </lineage>
</organism>
<protein>
    <recommendedName>
        <fullName evidence="4 9">DNA-directed RNA polymerase III subunit RPC3</fullName>
        <shortName evidence="9">RNA polymerase III subunit C3</shortName>
    </recommendedName>
</protein>
<evidence type="ECO:0000256" key="4">
    <source>
        <dbReference type="ARBA" id="ARBA00016689"/>
    </source>
</evidence>
<dbReference type="PANTHER" id="PTHR12949:SF0">
    <property type="entry name" value="DNA-DIRECTED RNA POLYMERASE III SUBUNIT RPC3"/>
    <property type="match status" value="1"/>
</dbReference>
<comment type="subcellular location">
    <subcellularLocation>
        <location evidence="1 9">Nucleus</location>
    </subcellularLocation>
</comment>
<comment type="subunit">
    <text evidence="3 9">Component of the RNA polymerase III (Pol III) complex consisting of 17 subunits.</text>
</comment>
<dbReference type="GO" id="GO:0006351">
    <property type="term" value="P:DNA-templated transcription"/>
    <property type="evidence" value="ECO:0007669"/>
    <property type="project" value="InterPro"/>
</dbReference>
<evidence type="ECO:0000256" key="6">
    <source>
        <dbReference type="ARBA" id="ARBA00023163"/>
    </source>
</evidence>
<dbReference type="GO" id="GO:0005666">
    <property type="term" value="C:RNA polymerase III complex"/>
    <property type="evidence" value="ECO:0007669"/>
    <property type="project" value="UniProtKB-UniRule"/>
</dbReference>
<dbReference type="AlphaFoldDB" id="A0A9P6Y0T7"/>
<evidence type="ECO:0000256" key="8">
    <source>
        <dbReference type="ARBA" id="ARBA00025127"/>
    </source>
</evidence>
<feature type="domain" description="RNA polymerase III Rpc82 C -terminal" evidence="10">
    <location>
        <begin position="142"/>
        <end position="367"/>
    </location>
</feature>
<comment type="function">
    <text evidence="8 9">DNA-dependent RNA polymerase catalyzes the transcription of DNA into RNA using the four ribonucleoside triphosphates as substrates. Specific core component of RNA polymerase III which synthesizes small RNAs, such as 5S rRNA and tRNAs.</text>
</comment>
<evidence type="ECO:0000256" key="2">
    <source>
        <dbReference type="ARBA" id="ARBA00006835"/>
    </source>
</evidence>
<dbReference type="EMBL" id="JAANIT010002318">
    <property type="protein sequence ID" value="KAG1536822.1"/>
    <property type="molecule type" value="Genomic_DNA"/>
</dbReference>
<dbReference type="SUPFAM" id="SSF46785">
    <property type="entry name" value="Winged helix' DNA-binding domain"/>
    <property type="match status" value="1"/>
</dbReference>
<dbReference type="InterPro" id="IPR008806">
    <property type="entry name" value="RNA_pol_III_Rpc82_C"/>
</dbReference>
<dbReference type="Pfam" id="PF08221">
    <property type="entry name" value="HTH_9"/>
    <property type="match status" value="1"/>
</dbReference>
<evidence type="ECO:0000259" key="11">
    <source>
        <dbReference type="Pfam" id="PF08221"/>
    </source>
</evidence>
<evidence type="ECO:0000256" key="9">
    <source>
        <dbReference type="RuleBase" id="RU367076"/>
    </source>
</evidence>
<dbReference type="InterPro" id="IPR036390">
    <property type="entry name" value="WH_DNA-bd_sf"/>
</dbReference>
<name>A0A9P6Y0T7_RHIOR</name>
<evidence type="ECO:0000259" key="10">
    <source>
        <dbReference type="Pfam" id="PF05645"/>
    </source>
</evidence>
<sequence>MSIEARLCREIIKEDFGPFASEVAEQLLLKGRQTLQELARHTQYTVKRVKEILIIFICHGLLYFTESIEERKDATVYELDQHNVLMRLRMGRILRITEEHYGKVGSSICQLLFLYGRVKLSQVKEWAVSNDTKHKDETAYVKTFTRMAIDQFIAAVLPIHSRSSLDMTRDIEEELSKKYTIMTAADKKVVKLAAQAQAEAVFEHERIGMKRKLDITATESETKRLAQENDLPYDIDPTVFFALNYEKYNIAFRNNMITDFATDRINRTAGIVLKAFLRNGKDKMKIVKEETSAASTPNHIANMLHPEVLERGDIILPRDPSNPKKKPTVSETIEGYVKLLKTDTAGFLTTKDQLGPNHYAVNFEKLRYNMKKRLFENSITERYGRAVCRIVRILLDKGKMDESQIQKISMLPLKDIRQKLEMLFADGIVEIQEVPRSTDRATSRSFHLWHVPLEKCFEDLLTKAYKIIVNLQQRKVEELQQRSRLLEKMNRKDVIANMDLLNEIDKAEVGNMNKIIERIEVSKARLDEMAMILRDF</sequence>
<dbReference type="InterPro" id="IPR039748">
    <property type="entry name" value="RPC3"/>
</dbReference>
<dbReference type="InterPro" id="IPR036388">
    <property type="entry name" value="WH-like_DNA-bd_sf"/>
</dbReference>
<dbReference type="PANTHER" id="PTHR12949">
    <property type="entry name" value="RNA POLYMERASE III DNA DIRECTED -RELATED"/>
    <property type="match status" value="1"/>
</dbReference>
<evidence type="ECO:0000256" key="1">
    <source>
        <dbReference type="ARBA" id="ARBA00004123"/>
    </source>
</evidence>
<dbReference type="GO" id="GO:0003697">
    <property type="term" value="F:single-stranded DNA binding"/>
    <property type="evidence" value="ECO:0007669"/>
    <property type="project" value="UniProtKB-UniRule"/>
</dbReference>
<accession>A0A9P6Y0T7</accession>
<gene>
    <name evidence="13" type="ORF">G6F51_010741</name>
</gene>
<comment type="similarity">
    <text evidence="2 9">Belongs to the RNA polymerase beta chain family.</text>
</comment>
<reference evidence="13" key="1">
    <citation type="journal article" date="2020" name="Microb. Genom.">
        <title>Genetic diversity of clinical and environmental Mucorales isolates obtained from an investigation of mucormycosis cases among solid organ transplant recipients.</title>
        <authorList>
            <person name="Nguyen M.H."/>
            <person name="Kaul D."/>
            <person name="Muto C."/>
            <person name="Cheng S.J."/>
            <person name="Richter R.A."/>
            <person name="Bruno V.M."/>
            <person name="Liu G."/>
            <person name="Beyhan S."/>
            <person name="Sundermann A.J."/>
            <person name="Mounaud S."/>
            <person name="Pasculle A.W."/>
            <person name="Nierman W.C."/>
            <person name="Driscoll E."/>
            <person name="Cumbie R."/>
            <person name="Clancy C.J."/>
            <person name="Dupont C.L."/>
        </authorList>
    </citation>
    <scope>NUCLEOTIDE SEQUENCE</scope>
    <source>
        <strain evidence="13">GL16</strain>
    </source>
</reference>
<dbReference type="Proteomes" id="UP000717996">
    <property type="component" value="Unassembled WGS sequence"/>
</dbReference>
<evidence type="ECO:0000256" key="7">
    <source>
        <dbReference type="ARBA" id="ARBA00023242"/>
    </source>
</evidence>
<comment type="caution">
    <text evidence="13">The sequence shown here is derived from an EMBL/GenBank/DDBJ whole genome shotgun (WGS) entry which is preliminary data.</text>
</comment>
<evidence type="ECO:0000256" key="5">
    <source>
        <dbReference type="ARBA" id="ARBA00022478"/>
    </source>
</evidence>
<dbReference type="Gene3D" id="1.10.10.10">
    <property type="entry name" value="Winged helix-like DNA-binding domain superfamily/Winged helix DNA-binding domain"/>
    <property type="match status" value="4"/>
</dbReference>
<evidence type="ECO:0000259" key="12">
    <source>
        <dbReference type="Pfam" id="PF22536"/>
    </source>
</evidence>
<dbReference type="Pfam" id="PF22536">
    <property type="entry name" value="WHD_POLR3C"/>
    <property type="match status" value="1"/>
</dbReference>
<evidence type="ECO:0000256" key="3">
    <source>
        <dbReference type="ARBA" id="ARBA00011206"/>
    </source>
</evidence>
<dbReference type="InterPro" id="IPR013197">
    <property type="entry name" value="RNA_pol_III_RPC82-rel_HTH"/>
</dbReference>
<feature type="domain" description="DNA-directed RNA polymerase III subunit RPC3 winged-helix" evidence="12">
    <location>
        <begin position="376"/>
        <end position="451"/>
    </location>
</feature>
<feature type="domain" description="RNA polymerase III subunit RPC82-related helix-turn-helix" evidence="11">
    <location>
        <begin position="7"/>
        <end position="66"/>
    </location>
</feature>
<dbReference type="Pfam" id="PF05645">
    <property type="entry name" value="RNA_pol_Rpc82"/>
    <property type="match status" value="1"/>
</dbReference>
<keyword evidence="7 9" id="KW-0539">Nucleus</keyword>